<proteinExistence type="predicted"/>
<keyword evidence="3" id="KW-0808">Transferase</keyword>
<accession>A0A318H8P2</accession>
<dbReference type="OrthoDB" id="6620093at2"/>
<sequence length="442" mass="47238">MTTILAYTSPAVGHLYPISALLVELGNRGHRIALRTLAAGVETGQQLGFATKVIDARIDAMVHDDWTAANPRAALKLAMDVFARRAAHEVADLQKAIAEVRPDALIIDAMCWGAASVADAADIPWLSFCPFTPFLRSRGVPPFGPGLRPWPGLIGRFRDDALRPLITGTLDRLIRAPLNRIRADVGAPPITTFDEFLRRAPLMLVAGAEPFEYPHPDWGDSVQMIGACAFDPAPVTAPQWLEAIEAPIVLVTTSSERQGDTDLATTTMLALADEPVHIVATMPAGLPERLTVPPNATARQFVPHSLVLQRAACAVTHGGMGATQKALAHGVPVCAVPFGRDQFEVARRVEVAACGTRLPAKKLTTTRLRNKIHQAMSMTEGARRVADGFTATGGVARGADLIEHRLLRHDNPPPGPPTQVNTKPPASPTIPPASGPKPVQPK</sequence>
<feature type="domain" description="Erythromycin biosynthesis protein CIII-like C-terminal" evidence="2">
    <location>
        <begin position="270"/>
        <end position="388"/>
    </location>
</feature>
<dbReference type="PANTHER" id="PTHR48050">
    <property type="entry name" value="STEROL 3-BETA-GLUCOSYLTRANSFERASE"/>
    <property type="match status" value="1"/>
</dbReference>
<reference evidence="3 4" key="2">
    <citation type="submission" date="2018-06" db="EMBL/GenBank/DDBJ databases">
        <title>Sequencing of bacterial isolates from soil warming experiment in Harvard Forest, Massachusetts, USA.</title>
        <authorList>
            <person name="Deangelis K.PhD."/>
        </authorList>
    </citation>
    <scope>NUCLEOTIDE SEQUENCE [LARGE SCALE GENOMIC DNA]</scope>
    <source>
        <strain evidence="3 4">GAS496</strain>
    </source>
</reference>
<evidence type="ECO:0000313" key="4">
    <source>
        <dbReference type="Proteomes" id="UP000247781"/>
    </source>
</evidence>
<evidence type="ECO:0000259" key="2">
    <source>
        <dbReference type="Pfam" id="PF06722"/>
    </source>
</evidence>
<comment type="caution">
    <text evidence="3">The sequence shown here is derived from an EMBL/GenBank/DDBJ whole genome shotgun (WGS) entry which is preliminary data.</text>
</comment>
<dbReference type="Gene3D" id="3.40.50.2000">
    <property type="entry name" value="Glycogen Phosphorylase B"/>
    <property type="match status" value="2"/>
</dbReference>
<organism evidence="3 4">
    <name type="scientific">Mycolicibacterium moriokaense</name>
    <dbReference type="NCBI Taxonomy" id="39691"/>
    <lineage>
        <taxon>Bacteria</taxon>
        <taxon>Bacillati</taxon>
        <taxon>Actinomycetota</taxon>
        <taxon>Actinomycetes</taxon>
        <taxon>Mycobacteriales</taxon>
        <taxon>Mycobacteriaceae</taxon>
        <taxon>Mycolicibacterium</taxon>
    </lineage>
</organism>
<dbReference type="SUPFAM" id="SSF53756">
    <property type="entry name" value="UDP-Glycosyltransferase/glycogen phosphorylase"/>
    <property type="match status" value="1"/>
</dbReference>
<dbReference type="AlphaFoldDB" id="A0A318H8P2"/>
<dbReference type="GO" id="GO:0016758">
    <property type="term" value="F:hexosyltransferase activity"/>
    <property type="evidence" value="ECO:0007669"/>
    <property type="project" value="UniProtKB-ARBA"/>
</dbReference>
<dbReference type="InterPro" id="IPR050426">
    <property type="entry name" value="Glycosyltransferase_28"/>
</dbReference>
<dbReference type="EMBL" id="QJJU01000028">
    <property type="protein sequence ID" value="PXX01586.1"/>
    <property type="molecule type" value="Genomic_DNA"/>
</dbReference>
<evidence type="ECO:0000313" key="3">
    <source>
        <dbReference type="EMBL" id="PXX01586.1"/>
    </source>
</evidence>
<dbReference type="Proteomes" id="UP000247781">
    <property type="component" value="Unassembled WGS sequence"/>
</dbReference>
<dbReference type="GO" id="GO:0017000">
    <property type="term" value="P:antibiotic biosynthetic process"/>
    <property type="evidence" value="ECO:0007669"/>
    <property type="project" value="UniProtKB-ARBA"/>
</dbReference>
<dbReference type="GO" id="GO:0008194">
    <property type="term" value="F:UDP-glycosyltransferase activity"/>
    <property type="evidence" value="ECO:0007669"/>
    <property type="project" value="InterPro"/>
</dbReference>
<feature type="compositionally biased region" description="Pro residues" evidence="1">
    <location>
        <begin position="425"/>
        <end position="442"/>
    </location>
</feature>
<feature type="region of interest" description="Disordered" evidence="1">
    <location>
        <begin position="407"/>
        <end position="442"/>
    </location>
</feature>
<protein>
    <submittedName>
        <fullName evidence="3">MGT family glycosyltransferase</fullName>
    </submittedName>
</protein>
<gene>
    <name evidence="3" type="ORF">C8E89_12872</name>
</gene>
<dbReference type="InterPro" id="IPR010610">
    <property type="entry name" value="EryCIII-like_C"/>
</dbReference>
<name>A0A318H8P2_9MYCO</name>
<dbReference type="RefSeq" id="WP_110319478.1">
    <property type="nucleotide sequence ID" value="NZ_QJJU01000028.1"/>
</dbReference>
<dbReference type="Pfam" id="PF06722">
    <property type="entry name" value="EryCIII-like_C"/>
    <property type="match status" value="1"/>
</dbReference>
<keyword evidence="4" id="KW-1185">Reference proteome</keyword>
<dbReference type="InterPro" id="IPR002213">
    <property type="entry name" value="UDP_glucos_trans"/>
</dbReference>
<dbReference type="CDD" id="cd03784">
    <property type="entry name" value="GT1_Gtf-like"/>
    <property type="match status" value="1"/>
</dbReference>
<reference evidence="4" key="1">
    <citation type="submission" date="2018-05" db="EMBL/GenBank/DDBJ databases">
        <authorList>
            <person name="Deangelis K."/>
            <person name="Huntemann M."/>
            <person name="Clum A."/>
            <person name="Pillay M."/>
            <person name="Palaniappan K."/>
            <person name="Varghese N."/>
            <person name="Mikhailova N."/>
            <person name="Stamatis D."/>
            <person name="Reddy T."/>
            <person name="Daum C."/>
            <person name="Shapiro N."/>
            <person name="Ivanova N."/>
            <person name="Kyrpides N."/>
            <person name="Woyke T."/>
        </authorList>
    </citation>
    <scope>NUCLEOTIDE SEQUENCE [LARGE SCALE GENOMIC DNA]</scope>
    <source>
        <strain evidence="4">GAS496</strain>
    </source>
</reference>
<dbReference type="PANTHER" id="PTHR48050:SF13">
    <property type="entry name" value="STEROL 3-BETA-GLUCOSYLTRANSFERASE UGT80A2"/>
    <property type="match status" value="1"/>
</dbReference>
<evidence type="ECO:0000256" key="1">
    <source>
        <dbReference type="SAM" id="MobiDB-lite"/>
    </source>
</evidence>